<evidence type="ECO:0000256" key="1">
    <source>
        <dbReference type="SAM" id="MobiDB-lite"/>
    </source>
</evidence>
<protein>
    <submittedName>
        <fullName evidence="2">Uncharacterized protein</fullName>
    </submittedName>
</protein>
<gene>
    <name evidence="2" type="ORF">HU200_034766</name>
</gene>
<evidence type="ECO:0000313" key="3">
    <source>
        <dbReference type="Proteomes" id="UP000636709"/>
    </source>
</evidence>
<sequence length="649" mass="73582">MAWASQLPPGYSIEWEPTSPEDPNPRVDGAPPLPAPAGDHSWLILDRFVHYSRRRQGIFEGDGTTSSVRVSLRIADPPAVRDAEHTRLPGATAIARPPQLHPLPYDRPFDNHNWWHATPSFPVDYFVYSCSSPSSSPSLTWLPPCFYGGDNDPVLDKFVQQHRRQQQRIMFNAEMGILCHGGQWRNASRWHTSVTTSSSSACCTICRRQDVPMAWSLKEAKDPSGHEDRSQLRGQPNDQLLHGVRLPAQALKYRRLYNENVKNEQGSSALPSTGAKGKELAEPTRIRIGLSESVKRQFWEDLDGMVSTVPISEKLFIGGDLNGHLVVTDFRLRVHVHQDKCSKMARTKWWKLREEGPWGEGEDVDDMWLKMATCVRKVAAEVLGVSRGGKQEGKDTWWWNEEVQRAIKEKKEWFKRLHLDRSAANIEGYKVAKKAAKRARKTRDINQIKCIKDETDQLLVKDEEIKDRWREYFDKLFNGEIEGPALELDDSFDDINRCFVRRIQEAEIGEALKRMKGGKAMGPDGIPIEDRPTSRVPDLLRPRRRRSPLAGASRAATAVVDPVSGHPRPRDLAQTNQGEPLSFSPHFPGPVSPPFGRRNHAGEPRDPFYELVPAAEEIAQESEVNVVHVDPSPEQEYRFEPEGKPRSIT</sequence>
<comment type="caution">
    <text evidence="2">The sequence shown here is derived from an EMBL/GenBank/DDBJ whole genome shotgun (WGS) entry which is preliminary data.</text>
</comment>
<keyword evidence="3" id="KW-1185">Reference proteome</keyword>
<feature type="region of interest" description="Disordered" evidence="1">
    <location>
        <begin position="1"/>
        <end position="35"/>
    </location>
</feature>
<feature type="region of interest" description="Disordered" evidence="1">
    <location>
        <begin position="516"/>
        <end position="608"/>
    </location>
</feature>
<feature type="compositionally biased region" description="Basic and acidic residues" evidence="1">
    <location>
        <begin position="528"/>
        <end position="541"/>
    </location>
</feature>
<organism evidence="2 3">
    <name type="scientific">Digitaria exilis</name>
    <dbReference type="NCBI Taxonomy" id="1010633"/>
    <lineage>
        <taxon>Eukaryota</taxon>
        <taxon>Viridiplantae</taxon>
        <taxon>Streptophyta</taxon>
        <taxon>Embryophyta</taxon>
        <taxon>Tracheophyta</taxon>
        <taxon>Spermatophyta</taxon>
        <taxon>Magnoliopsida</taxon>
        <taxon>Liliopsida</taxon>
        <taxon>Poales</taxon>
        <taxon>Poaceae</taxon>
        <taxon>PACMAD clade</taxon>
        <taxon>Panicoideae</taxon>
        <taxon>Panicodae</taxon>
        <taxon>Paniceae</taxon>
        <taxon>Anthephorinae</taxon>
        <taxon>Digitaria</taxon>
    </lineage>
</organism>
<proteinExistence type="predicted"/>
<feature type="compositionally biased region" description="Basic and acidic residues" evidence="1">
    <location>
        <begin position="635"/>
        <end position="649"/>
    </location>
</feature>
<name>A0A835BGB1_9POAL</name>
<evidence type="ECO:0000313" key="2">
    <source>
        <dbReference type="EMBL" id="KAF8699025.1"/>
    </source>
</evidence>
<dbReference type="Proteomes" id="UP000636709">
    <property type="component" value="Unassembled WGS sequence"/>
</dbReference>
<dbReference type="AlphaFoldDB" id="A0A835BGB1"/>
<accession>A0A835BGB1</accession>
<feature type="region of interest" description="Disordered" evidence="1">
    <location>
        <begin position="622"/>
        <end position="649"/>
    </location>
</feature>
<dbReference type="OrthoDB" id="671374at2759"/>
<dbReference type="EMBL" id="JACEFO010001858">
    <property type="protein sequence ID" value="KAF8699025.1"/>
    <property type="molecule type" value="Genomic_DNA"/>
</dbReference>
<reference evidence="2" key="1">
    <citation type="submission" date="2020-07" db="EMBL/GenBank/DDBJ databases">
        <title>Genome sequence and genetic diversity analysis of an under-domesticated orphan crop, white fonio (Digitaria exilis).</title>
        <authorList>
            <person name="Bennetzen J.L."/>
            <person name="Chen S."/>
            <person name="Ma X."/>
            <person name="Wang X."/>
            <person name="Yssel A.E.J."/>
            <person name="Chaluvadi S.R."/>
            <person name="Johnson M."/>
            <person name="Gangashetty P."/>
            <person name="Hamidou F."/>
            <person name="Sanogo M.D."/>
            <person name="Zwaenepoel A."/>
            <person name="Wallace J."/>
            <person name="Van De Peer Y."/>
            <person name="Van Deynze A."/>
        </authorList>
    </citation>
    <scope>NUCLEOTIDE SEQUENCE</scope>
    <source>
        <tissue evidence="2">Leaves</tissue>
    </source>
</reference>